<evidence type="ECO:0000256" key="8">
    <source>
        <dbReference type="ARBA" id="ARBA00038436"/>
    </source>
</evidence>
<feature type="domain" description="Tripartite ATP-independent periplasmic transporters DctQ component" evidence="10">
    <location>
        <begin position="41"/>
        <end position="167"/>
    </location>
</feature>
<comment type="subunit">
    <text evidence="9">The complex comprises the extracytoplasmic solute receptor protein and the two transmembrane proteins.</text>
</comment>
<comment type="function">
    <text evidence="9">Part of the tripartite ATP-independent periplasmic (TRAP) transport system.</text>
</comment>
<keyword evidence="4 9" id="KW-0997">Cell inner membrane</keyword>
<reference evidence="11 12" key="1">
    <citation type="submission" date="2020-11" db="EMBL/GenBank/DDBJ databases">
        <title>Algicoccus daihaiensis sp.nov., isolated from Daihai Lake in Inner Mongolia.</title>
        <authorList>
            <person name="Kai J."/>
        </authorList>
    </citation>
    <scope>NUCLEOTIDE SEQUENCE [LARGE SCALE GENOMIC DNA]</scope>
    <source>
        <strain evidence="12">f23</strain>
    </source>
</reference>
<sequence length="207" mass="22988">MQTHTPPIPADAPAGLVFADKWLSKIEDAAAILAAICIFFLMLLGITQVLGRQLFNMPLPGYIDFVELSMVTFAFLAVAYCQRLGGHVRMDLFVRMAHGRARWILEFVTTTAPIFLVLILIYFGWTHFLRAYQFGDSTIDMEIPTWPSKIVVPISFAILLLRLIVQSIGYGRLVIHPDSAPVAVPLILTEKDIAEKEIEDAAGGSRS</sequence>
<accession>A0ABY4AI73</accession>
<evidence type="ECO:0000259" key="10">
    <source>
        <dbReference type="Pfam" id="PF04290"/>
    </source>
</evidence>
<keyword evidence="2 9" id="KW-0813">Transport</keyword>
<proteinExistence type="inferred from homology"/>
<dbReference type="Proteomes" id="UP000831607">
    <property type="component" value="Chromosome"/>
</dbReference>
<dbReference type="Pfam" id="PF04290">
    <property type="entry name" value="DctQ"/>
    <property type="match status" value="1"/>
</dbReference>
<keyword evidence="7 9" id="KW-0472">Membrane</keyword>
<dbReference type="PANTHER" id="PTHR35011">
    <property type="entry name" value="2,3-DIKETO-L-GULONATE TRAP TRANSPORTER SMALL PERMEASE PROTEIN YIAM"/>
    <property type="match status" value="1"/>
</dbReference>
<feature type="transmembrane region" description="Helical" evidence="9">
    <location>
        <begin position="62"/>
        <end position="82"/>
    </location>
</feature>
<keyword evidence="3" id="KW-1003">Cell membrane</keyword>
<feature type="transmembrane region" description="Helical" evidence="9">
    <location>
        <begin position="103"/>
        <end position="125"/>
    </location>
</feature>
<dbReference type="RefSeq" id="WP_243478129.1">
    <property type="nucleotide sequence ID" value="NZ_CP063982.1"/>
</dbReference>
<feature type="transmembrane region" description="Helical" evidence="9">
    <location>
        <begin position="145"/>
        <end position="165"/>
    </location>
</feature>
<dbReference type="EMBL" id="CP063982">
    <property type="protein sequence ID" value="UOD49884.1"/>
    <property type="molecule type" value="Genomic_DNA"/>
</dbReference>
<keyword evidence="5 9" id="KW-0812">Transmembrane</keyword>
<evidence type="ECO:0000256" key="3">
    <source>
        <dbReference type="ARBA" id="ARBA00022475"/>
    </source>
</evidence>
<keyword evidence="12" id="KW-1185">Reference proteome</keyword>
<evidence type="ECO:0000313" key="12">
    <source>
        <dbReference type="Proteomes" id="UP000831607"/>
    </source>
</evidence>
<evidence type="ECO:0000256" key="2">
    <source>
        <dbReference type="ARBA" id="ARBA00022448"/>
    </source>
</evidence>
<comment type="subcellular location">
    <subcellularLocation>
        <location evidence="1 9">Cell inner membrane</location>
        <topology evidence="1 9">Multi-pass membrane protein</topology>
    </subcellularLocation>
</comment>
<organism evidence="11 12">
    <name type="scientific">Orrella daihaiensis</name>
    <dbReference type="NCBI Taxonomy" id="2782176"/>
    <lineage>
        <taxon>Bacteria</taxon>
        <taxon>Pseudomonadati</taxon>
        <taxon>Pseudomonadota</taxon>
        <taxon>Betaproteobacteria</taxon>
        <taxon>Burkholderiales</taxon>
        <taxon>Alcaligenaceae</taxon>
        <taxon>Orrella</taxon>
    </lineage>
</organism>
<evidence type="ECO:0000256" key="9">
    <source>
        <dbReference type="RuleBase" id="RU369079"/>
    </source>
</evidence>
<evidence type="ECO:0000256" key="4">
    <source>
        <dbReference type="ARBA" id="ARBA00022519"/>
    </source>
</evidence>
<dbReference type="InterPro" id="IPR007387">
    <property type="entry name" value="TRAP_DctQ"/>
</dbReference>
<feature type="transmembrane region" description="Helical" evidence="9">
    <location>
        <begin position="29"/>
        <end position="50"/>
    </location>
</feature>
<evidence type="ECO:0000256" key="7">
    <source>
        <dbReference type="ARBA" id="ARBA00023136"/>
    </source>
</evidence>
<comment type="similarity">
    <text evidence="8 9">Belongs to the TRAP transporter small permease family.</text>
</comment>
<evidence type="ECO:0000256" key="5">
    <source>
        <dbReference type="ARBA" id="ARBA00022692"/>
    </source>
</evidence>
<evidence type="ECO:0000313" key="11">
    <source>
        <dbReference type="EMBL" id="UOD49884.1"/>
    </source>
</evidence>
<dbReference type="InterPro" id="IPR055348">
    <property type="entry name" value="DctQ"/>
</dbReference>
<gene>
    <name evidence="11" type="ORF">DHf2319_10580</name>
</gene>
<evidence type="ECO:0000256" key="6">
    <source>
        <dbReference type="ARBA" id="ARBA00022989"/>
    </source>
</evidence>
<keyword evidence="6 9" id="KW-1133">Transmembrane helix</keyword>
<evidence type="ECO:0000256" key="1">
    <source>
        <dbReference type="ARBA" id="ARBA00004429"/>
    </source>
</evidence>
<name>A0ABY4AI73_9BURK</name>
<protein>
    <recommendedName>
        <fullName evidence="9">TRAP transporter small permease protein</fullName>
    </recommendedName>
</protein>